<evidence type="ECO:0000256" key="4">
    <source>
        <dbReference type="ARBA" id="ARBA00022475"/>
    </source>
</evidence>
<keyword evidence="10" id="KW-0997">Cell inner membrane</keyword>
<keyword evidence="12" id="KW-1185">Reference proteome</keyword>
<evidence type="ECO:0000256" key="9">
    <source>
        <dbReference type="ARBA" id="ARBA00023136"/>
    </source>
</evidence>
<dbReference type="RefSeq" id="WP_251837095.1">
    <property type="nucleotide sequence ID" value="NZ_JACSQG010000008.1"/>
</dbReference>
<keyword evidence="9 10" id="KW-0472">Membrane</keyword>
<evidence type="ECO:0000256" key="1">
    <source>
        <dbReference type="ARBA" id="ARBA00002254"/>
    </source>
</evidence>
<keyword evidence="5 10" id="KW-0145">Chemotaxis</keyword>
<proteinExistence type="inferred from homology"/>
<accession>A0ABR8TRB3</accession>
<protein>
    <recommendedName>
        <fullName evidence="10">Flagellar protein FliL</fullName>
    </recommendedName>
</protein>
<keyword evidence="11" id="KW-0966">Cell projection</keyword>
<dbReference type="PANTHER" id="PTHR35091">
    <property type="entry name" value="FLAGELLAR PROTEIN FLIL"/>
    <property type="match status" value="1"/>
</dbReference>
<keyword evidence="11" id="KW-0969">Cilium</keyword>
<keyword evidence="11" id="KW-0282">Flagellum</keyword>
<name>A0ABR8TRB3_9PSED</name>
<organism evidence="11 12">
    <name type="scientific">Serpens gallinarum</name>
    <dbReference type="NCBI Taxonomy" id="2763075"/>
    <lineage>
        <taxon>Bacteria</taxon>
        <taxon>Pseudomonadati</taxon>
        <taxon>Pseudomonadota</taxon>
        <taxon>Gammaproteobacteria</taxon>
        <taxon>Pseudomonadales</taxon>
        <taxon>Pseudomonadaceae</taxon>
        <taxon>Pseudomonas</taxon>
    </lineage>
</organism>
<reference evidence="11 12" key="1">
    <citation type="submission" date="2020-08" db="EMBL/GenBank/DDBJ databases">
        <title>A Genomic Blueprint of the Chicken Gut Microbiome.</title>
        <authorList>
            <person name="Gilroy R."/>
            <person name="Ravi A."/>
            <person name="Getino M."/>
            <person name="Pursley I."/>
            <person name="Horton D.L."/>
            <person name="Alikhan N.-F."/>
            <person name="Baker D."/>
            <person name="Gharbi K."/>
            <person name="Hall N."/>
            <person name="Watson M."/>
            <person name="Adriaenssens E.M."/>
            <person name="Foster-Nyarko E."/>
            <person name="Jarju S."/>
            <person name="Secka A."/>
            <person name="Antonio M."/>
            <person name="Oren A."/>
            <person name="Chaudhuri R."/>
            <person name="La Ragione R.M."/>
            <person name="Hildebrand F."/>
            <person name="Pallen M.J."/>
        </authorList>
    </citation>
    <scope>NUCLEOTIDE SEQUENCE [LARGE SCALE GENOMIC DNA]</scope>
    <source>
        <strain evidence="11 12">Sa2CUA2</strain>
    </source>
</reference>
<evidence type="ECO:0000256" key="2">
    <source>
        <dbReference type="ARBA" id="ARBA00004162"/>
    </source>
</evidence>
<evidence type="ECO:0000256" key="6">
    <source>
        <dbReference type="ARBA" id="ARBA00022692"/>
    </source>
</evidence>
<gene>
    <name evidence="11" type="ORF">H9642_14100</name>
</gene>
<evidence type="ECO:0000256" key="10">
    <source>
        <dbReference type="RuleBase" id="RU364125"/>
    </source>
</evidence>
<evidence type="ECO:0000256" key="7">
    <source>
        <dbReference type="ARBA" id="ARBA00022779"/>
    </source>
</evidence>
<keyword evidence="8" id="KW-1133">Transmembrane helix</keyword>
<dbReference type="PANTHER" id="PTHR35091:SF2">
    <property type="entry name" value="FLAGELLAR PROTEIN FLIL"/>
    <property type="match status" value="1"/>
</dbReference>
<comment type="function">
    <text evidence="1 10">Controls the rotational direction of flagella during chemotaxis.</text>
</comment>
<keyword evidence="7 10" id="KW-0283">Flagellar rotation</keyword>
<evidence type="ECO:0000256" key="5">
    <source>
        <dbReference type="ARBA" id="ARBA00022500"/>
    </source>
</evidence>
<comment type="subcellular location">
    <subcellularLocation>
        <location evidence="10">Cell inner membrane</location>
    </subcellularLocation>
    <subcellularLocation>
        <location evidence="2">Cell membrane</location>
        <topology evidence="2">Single-pass membrane protein</topology>
    </subcellularLocation>
</comment>
<dbReference type="InterPro" id="IPR005503">
    <property type="entry name" value="FliL"/>
</dbReference>
<comment type="caution">
    <text evidence="11">The sequence shown here is derived from an EMBL/GenBank/DDBJ whole genome shotgun (WGS) entry which is preliminary data.</text>
</comment>
<keyword evidence="4" id="KW-1003">Cell membrane</keyword>
<evidence type="ECO:0000313" key="12">
    <source>
        <dbReference type="Proteomes" id="UP000611945"/>
    </source>
</evidence>
<dbReference type="Proteomes" id="UP000611945">
    <property type="component" value="Unassembled WGS sequence"/>
</dbReference>
<comment type="similarity">
    <text evidence="3 10">Belongs to the FliL family.</text>
</comment>
<sequence length="162" mass="17921">MTKKTGPRGSQTNKLPLIIFGALALLLAMAVSVGVTWYVVTSKIGGPTEEAARLIDKGSIYEELKDPFVANFNRQGRQRYLQASVALMGRDRDGMAALKEHLPVLRNQLVMLFSSQDFDALLTASGKETLRQLATLHVQDLARQHLGKPVIEQVLFTNFVLQ</sequence>
<evidence type="ECO:0000256" key="8">
    <source>
        <dbReference type="ARBA" id="ARBA00022989"/>
    </source>
</evidence>
<keyword evidence="6" id="KW-0812">Transmembrane</keyword>
<evidence type="ECO:0000256" key="3">
    <source>
        <dbReference type="ARBA" id="ARBA00008281"/>
    </source>
</evidence>
<evidence type="ECO:0000313" key="11">
    <source>
        <dbReference type="EMBL" id="MBD7978312.1"/>
    </source>
</evidence>
<dbReference type="Pfam" id="PF03748">
    <property type="entry name" value="FliL"/>
    <property type="match status" value="1"/>
</dbReference>
<dbReference type="EMBL" id="JACSQG010000008">
    <property type="protein sequence ID" value="MBD7978312.1"/>
    <property type="molecule type" value="Genomic_DNA"/>
</dbReference>